<dbReference type="Proteomes" id="UP001501020">
    <property type="component" value="Unassembled WGS sequence"/>
</dbReference>
<evidence type="ECO:0000259" key="2">
    <source>
        <dbReference type="Pfam" id="PF13556"/>
    </source>
</evidence>
<dbReference type="Pfam" id="PF07905">
    <property type="entry name" value="PucR"/>
    <property type="match status" value="1"/>
</dbReference>
<dbReference type="InterPro" id="IPR025736">
    <property type="entry name" value="PucR_C-HTH_dom"/>
</dbReference>
<comment type="caution">
    <text evidence="3">The sequence shown here is derived from an EMBL/GenBank/DDBJ whole genome shotgun (WGS) entry which is preliminary data.</text>
</comment>
<dbReference type="Pfam" id="PF13556">
    <property type="entry name" value="HTH_30"/>
    <property type="match status" value="1"/>
</dbReference>
<feature type="domain" description="Purine catabolism PurC-like" evidence="1">
    <location>
        <begin position="15"/>
        <end position="122"/>
    </location>
</feature>
<dbReference type="EMBL" id="BAAAMR010000094">
    <property type="protein sequence ID" value="GAA2160878.1"/>
    <property type="molecule type" value="Genomic_DNA"/>
</dbReference>
<dbReference type="PANTHER" id="PTHR33744">
    <property type="entry name" value="CARBOHYDRATE DIACID REGULATOR"/>
    <property type="match status" value="1"/>
</dbReference>
<evidence type="ECO:0000313" key="4">
    <source>
        <dbReference type="Proteomes" id="UP001501020"/>
    </source>
</evidence>
<dbReference type="RefSeq" id="WP_344278664.1">
    <property type="nucleotide sequence ID" value="NZ_BAAAMR010000094.1"/>
</dbReference>
<organism evidence="3 4">
    <name type="scientific">Actinomadura napierensis</name>
    <dbReference type="NCBI Taxonomy" id="267854"/>
    <lineage>
        <taxon>Bacteria</taxon>
        <taxon>Bacillati</taxon>
        <taxon>Actinomycetota</taxon>
        <taxon>Actinomycetes</taxon>
        <taxon>Streptosporangiales</taxon>
        <taxon>Thermomonosporaceae</taxon>
        <taxon>Actinomadura</taxon>
    </lineage>
</organism>
<evidence type="ECO:0000259" key="1">
    <source>
        <dbReference type="Pfam" id="PF07905"/>
    </source>
</evidence>
<feature type="domain" description="PucR C-terminal helix-turn-helix" evidence="2">
    <location>
        <begin position="287"/>
        <end position="344"/>
    </location>
</feature>
<dbReference type="Gene3D" id="1.10.10.2840">
    <property type="entry name" value="PucR C-terminal helix-turn-helix domain"/>
    <property type="match status" value="1"/>
</dbReference>
<name>A0ABN3AE59_9ACTN</name>
<dbReference type="InterPro" id="IPR051448">
    <property type="entry name" value="CdaR-like_regulators"/>
</dbReference>
<sequence length="345" mass="36359">MSSDPAMPRLTVRRLLEVPHFRLRLVAGSAGLDRTIRSAHSTELLDPGPYLRGNEVVLTAGASLRDPDACAAFAASVKAGRAGAIAYGVGDVTETVPDALRRHCDRLGLPLVEVPPEVPFRGFAEWFAAELASTRDEWGERAETGRLLRDVQRGLTPPETLLPRVEDAGLDPGALVAVAMPAGEAPAASGVIGVDDDVAFMITGDEYAGTDLAGIGTSGPLGHLPRSLTDALAALDAARRTGGIVHAADLATFRALLRRLDPGQVAPFTDQIARPLADHDEAHDGNLTETLRAFLNAGGAVGPAARALSLHPSTLRNRLSRIEALTGRDPLDFEDRIALAIALWA</sequence>
<dbReference type="InterPro" id="IPR012914">
    <property type="entry name" value="PucR_dom"/>
</dbReference>
<dbReference type="PANTHER" id="PTHR33744:SF1">
    <property type="entry name" value="DNA-BINDING TRANSCRIPTIONAL ACTIVATOR ADER"/>
    <property type="match status" value="1"/>
</dbReference>
<protein>
    <submittedName>
        <fullName evidence="3">PucR family transcriptional regulator</fullName>
    </submittedName>
</protein>
<gene>
    <name evidence="3" type="ORF">GCM10009727_74470</name>
</gene>
<proteinExistence type="predicted"/>
<reference evidence="3 4" key="1">
    <citation type="journal article" date="2019" name="Int. J. Syst. Evol. Microbiol.">
        <title>The Global Catalogue of Microorganisms (GCM) 10K type strain sequencing project: providing services to taxonomists for standard genome sequencing and annotation.</title>
        <authorList>
            <consortium name="The Broad Institute Genomics Platform"/>
            <consortium name="The Broad Institute Genome Sequencing Center for Infectious Disease"/>
            <person name="Wu L."/>
            <person name="Ma J."/>
        </authorList>
    </citation>
    <scope>NUCLEOTIDE SEQUENCE [LARGE SCALE GENOMIC DNA]</scope>
    <source>
        <strain evidence="3 4">JCM 13850</strain>
    </source>
</reference>
<evidence type="ECO:0000313" key="3">
    <source>
        <dbReference type="EMBL" id="GAA2160878.1"/>
    </source>
</evidence>
<dbReference type="InterPro" id="IPR042070">
    <property type="entry name" value="PucR_C-HTH_sf"/>
</dbReference>
<accession>A0ABN3AE59</accession>
<keyword evidence="4" id="KW-1185">Reference proteome</keyword>